<accession>A0ABT4GK16</accession>
<dbReference type="Pfam" id="PF09581">
    <property type="entry name" value="Spore_III_AF"/>
    <property type="match status" value="1"/>
</dbReference>
<comment type="caution">
    <text evidence="3">The sequence shown here is derived from an EMBL/GenBank/DDBJ whole genome shotgun (WGS) entry which is preliminary data.</text>
</comment>
<organism evidence="3 4">
    <name type="scientific">Paenibacillus alginolyticus</name>
    <dbReference type="NCBI Taxonomy" id="59839"/>
    <lineage>
        <taxon>Bacteria</taxon>
        <taxon>Bacillati</taxon>
        <taxon>Bacillota</taxon>
        <taxon>Bacilli</taxon>
        <taxon>Bacillales</taxon>
        <taxon>Paenibacillaceae</taxon>
        <taxon>Paenibacillus</taxon>
    </lineage>
</organism>
<keyword evidence="4" id="KW-1185">Reference proteome</keyword>
<dbReference type="NCBIfam" id="TIGR02896">
    <property type="entry name" value="spore_III_AF"/>
    <property type="match status" value="1"/>
</dbReference>
<dbReference type="RefSeq" id="WP_268617612.1">
    <property type="nucleotide sequence ID" value="NZ_JAMDMX010000104.1"/>
</dbReference>
<gene>
    <name evidence="3" type="primary">spoIIIAF</name>
    <name evidence="3" type="ORF">M5X19_27090</name>
</gene>
<dbReference type="Proteomes" id="UP001527099">
    <property type="component" value="Unassembled WGS sequence"/>
</dbReference>
<sequence length="249" mass="28069">MDWLAGWLKSVIMVIMLATFVDLLLPSNTMQRYVKTVMSLFILLTLLSPVLQLFQKNWDIDQLIGQAEQRQNEKTMLASSVGGSQLMKSLDVITKDAQKLQEAGQKQSQQMIQTQLAELMKEDLQKQTELIIQDVQVLSQIDNNGKPAITKVRVTLDDIETTKQGQSKSASKSIAVMEPVKPIDPIRIEPTTKLQGSNSSDKEAAAQPKLSSRIEQEVDQLKQKIVRDWTVEPAQIDIQMKQRNGRIAR</sequence>
<name>A0ABT4GK16_9BACL</name>
<reference evidence="3 4" key="1">
    <citation type="submission" date="2022-05" db="EMBL/GenBank/DDBJ databases">
        <title>Genome Sequencing of Bee-Associated Microbes.</title>
        <authorList>
            <person name="Dunlap C."/>
        </authorList>
    </citation>
    <scope>NUCLEOTIDE SEQUENCE [LARGE SCALE GENOMIC DNA]</scope>
    <source>
        <strain evidence="3 4">NRRL B-14421</strain>
    </source>
</reference>
<protein>
    <submittedName>
        <fullName evidence="3">Stage III sporulation protein AF</fullName>
    </submittedName>
</protein>
<proteinExistence type="predicted"/>
<evidence type="ECO:0000313" key="3">
    <source>
        <dbReference type="EMBL" id="MCY9696540.1"/>
    </source>
</evidence>
<feature type="transmembrane region" description="Helical" evidence="2">
    <location>
        <begin position="37"/>
        <end position="54"/>
    </location>
</feature>
<feature type="transmembrane region" description="Helical" evidence="2">
    <location>
        <begin position="6"/>
        <end position="25"/>
    </location>
</feature>
<evidence type="ECO:0000256" key="2">
    <source>
        <dbReference type="SAM" id="Phobius"/>
    </source>
</evidence>
<keyword evidence="2" id="KW-0812">Transmembrane</keyword>
<keyword evidence="2" id="KW-0472">Membrane</keyword>
<dbReference type="InterPro" id="IPR014245">
    <property type="entry name" value="Spore_III_AF"/>
</dbReference>
<keyword evidence="2" id="KW-1133">Transmembrane helix</keyword>
<feature type="compositionally biased region" description="Polar residues" evidence="1">
    <location>
        <begin position="162"/>
        <end position="172"/>
    </location>
</feature>
<feature type="region of interest" description="Disordered" evidence="1">
    <location>
        <begin position="161"/>
        <end position="215"/>
    </location>
</feature>
<evidence type="ECO:0000313" key="4">
    <source>
        <dbReference type="Proteomes" id="UP001527099"/>
    </source>
</evidence>
<evidence type="ECO:0000256" key="1">
    <source>
        <dbReference type="SAM" id="MobiDB-lite"/>
    </source>
</evidence>
<dbReference type="EMBL" id="JAMDMX010000104">
    <property type="protein sequence ID" value="MCY9696540.1"/>
    <property type="molecule type" value="Genomic_DNA"/>
</dbReference>